<evidence type="ECO:0000256" key="7">
    <source>
        <dbReference type="SAM" id="Phobius"/>
    </source>
</evidence>
<dbReference type="GO" id="GO:0000981">
    <property type="term" value="F:DNA-binding transcription factor activity, RNA polymerase II-specific"/>
    <property type="evidence" value="ECO:0007669"/>
    <property type="project" value="TreeGrafter"/>
</dbReference>
<keyword evidence="2" id="KW-0238">DNA-binding</keyword>
<evidence type="ECO:0000256" key="5">
    <source>
        <dbReference type="SAM" id="Coils"/>
    </source>
</evidence>
<organism evidence="8 9">
    <name type="scientific">Phrynocephalus forsythii</name>
    <dbReference type="NCBI Taxonomy" id="171643"/>
    <lineage>
        <taxon>Eukaryota</taxon>
        <taxon>Metazoa</taxon>
        <taxon>Chordata</taxon>
        <taxon>Craniata</taxon>
        <taxon>Vertebrata</taxon>
        <taxon>Euteleostomi</taxon>
        <taxon>Lepidosauria</taxon>
        <taxon>Squamata</taxon>
        <taxon>Bifurcata</taxon>
        <taxon>Unidentata</taxon>
        <taxon>Episquamata</taxon>
        <taxon>Toxicofera</taxon>
        <taxon>Iguania</taxon>
        <taxon>Acrodonta</taxon>
        <taxon>Agamidae</taxon>
        <taxon>Agaminae</taxon>
        <taxon>Phrynocephalus</taxon>
    </lineage>
</organism>
<dbReference type="InterPro" id="IPR051381">
    <property type="entry name" value="CREB_ATF_subfamily"/>
</dbReference>
<keyword evidence="7" id="KW-1133">Transmembrane helix</keyword>
<keyword evidence="1" id="KW-0805">Transcription regulation</keyword>
<reference evidence="8" key="1">
    <citation type="journal article" date="2023" name="DNA Res.">
        <title>Chromosome-level genome assembly of Phrynocephalus forsythii using third-generation DNA sequencing and Hi-C analysis.</title>
        <authorList>
            <person name="Qi Y."/>
            <person name="Zhao W."/>
            <person name="Zhao Y."/>
            <person name="Niu C."/>
            <person name="Cao S."/>
            <person name="Zhang Y."/>
        </authorList>
    </citation>
    <scope>NUCLEOTIDE SEQUENCE</scope>
    <source>
        <tissue evidence="8">Muscle</tissue>
    </source>
</reference>
<dbReference type="Proteomes" id="UP001142489">
    <property type="component" value="Unassembled WGS sequence"/>
</dbReference>
<dbReference type="EMBL" id="JAPFRF010000004">
    <property type="protein sequence ID" value="KAJ7335094.1"/>
    <property type="molecule type" value="Genomic_DNA"/>
</dbReference>
<evidence type="ECO:0000313" key="8">
    <source>
        <dbReference type="EMBL" id="KAJ7335094.1"/>
    </source>
</evidence>
<keyword evidence="5" id="KW-0175">Coiled coil</keyword>
<comment type="caution">
    <text evidence="8">The sequence shown here is derived from an EMBL/GenBank/DDBJ whole genome shotgun (WGS) entry which is preliminary data.</text>
</comment>
<dbReference type="OrthoDB" id="674948at2759"/>
<dbReference type="GO" id="GO:0005634">
    <property type="term" value="C:nucleus"/>
    <property type="evidence" value="ECO:0007669"/>
    <property type="project" value="TreeGrafter"/>
</dbReference>
<accession>A0A9Q0Y116</accession>
<dbReference type="GO" id="GO:0000978">
    <property type="term" value="F:RNA polymerase II cis-regulatory region sequence-specific DNA binding"/>
    <property type="evidence" value="ECO:0007669"/>
    <property type="project" value="TreeGrafter"/>
</dbReference>
<keyword evidence="4" id="KW-0539">Nucleus</keyword>
<keyword evidence="7" id="KW-0812">Transmembrane</keyword>
<evidence type="ECO:0000256" key="4">
    <source>
        <dbReference type="ARBA" id="ARBA00023242"/>
    </source>
</evidence>
<evidence type="ECO:0000256" key="6">
    <source>
        <dbReference type="SAM" id="MobiDB-lite"/>
    </source>
</evidence>
<keyword evidence="7" id="KW-0472">Membrane</keyword>
<feature type="coiled-coil region" evidence="5">
    <location>
        <begin position="1"/>
        <end position="42"/>
    </location>
</feature>
<sequence>MDSLESRVVVCTAQNHELQKKVQQLEKQNLSLLDQLRKLQAMVQQTSTKTTTTTTCVMVLFLSFCLIFSPSLYPFGVRERQVELQGVLSRKLRELPQPTEAPLVQVLPGRVVPGEVEQASGRSLNRSLGAPMEEQPTSGSPHGTNSSSDSPSSPQAEGLLPAPGLEPLGKEVALPPASVGQKHGWVADGTSVVIQPRHSDEM</sequence>
<feature type="region of interest" description="Disordered" evidence="6">
    <location>
        <begin position="117"/>
        <end position="202"/>
    </location>
</feature>
<name>A0A9Q0Y116_9SAUR</name>
<feature type="transmembrane region" description="Helical" evidence="7">
    <location>
        <begin position="52"/>
        <end position="73"/>
    </location>
</feature>
<keyword evidence="9" id="KW-1185">Reference proteome</keyword>
<evidence type="ECO:0000256" key="1">
    <source>
        <dbReference type="ARBA" id="ARBA00023015"/>
    </source>
</evidence>
<gene>
    <name evidence="8" type="ORF">JRQ81_013035</name>
</gene>
<dbReference type="PANTHER" id="PTHR45996">
    <property type="entry name" value="AGAP001464-PB"/>
    <property type="match status" value="1"/>
</dbReference>
<feature type="compositionally biased region" description="Low complexity" evidence="6">
    <location>
        <begin position="136"/>
        <end position="167"/>
    </location>
</feature>
<dbReference type="AlphaFoldDB" id="A0A9Q0Y116"/>
<evidence type="ECO:0000256" key="2">
    <source>
        <dbReference type="ARBA" id="ARBA00023125"/>
    </source>
</evidence>
<proteinExistence type="predicted"/>
<keyword evidence="3" id="KW-0804">Transcription</keyword>
<protein>
    <submittedName>
        <fullName evidence="8">Uncharacterized protein</fullName>
    </submittedName>
</protein>
<evidence type="ECO:0000256" key="3">
    <source>
        <dbReference type="ARBA" id="ARBA00023163"/>
    </source>
</evidence>
<dbReference type="PANTHER" id="PTHR45996:SF4">
    <property type="entry name" value="CYCLIC AMP-RESPONSIVE ELEMENT-BINDING PROTEIN 3"/>
    <property type="match status" value="1"/>
</dbReference>
<evidence type="ECO:0000313" key="9">
    <source>
        <dbReference type="Proteomes" id="UP001142489"/>
    </source>
</evidence>